<dbReference type="PANTHER" id="PTHR33744">
    <property type="entry name" value="CARBOHYDRATE DIACID REGULATOR"/>
    <property type="match status" value="1"/>
</dbReference>
<dbReference type="InterPro" id="IPR051448">
    <property type="entry name" value="CdaR-like_regulators"/>
</dbReference>
<organism evidence="3 4">
    <name type="scientific">Streptacidiphilus monticola</name>
    <dbReference type="NCBI Taxonomy" id="2161674"/>
    <lineage>
        <taxon>Bacteria</taxon>
        <taxon>Bacillati</taxon>
        <taxon>Actinomycetota</taxon>
        <taxon>Actinomycetes</taxon>
        <taxon>Kitasatosporales</taxon>
        <taxon>Streptomycetaceae</taxon>
        <taxon>Streptacidiphilus</taxon>
    </lineage>
</organism>
<dbReference type="Gene3D" id="1.10.10.2840">
    <property type="entry name" value="PucR C-terminal helix-turn-helix domain"/>
    <property type="match status" value="1"/>
</dbReference>
<dbReference type="Pfam" id="PF07905">
    <property type="entry name" value="PucR"/>
    <property type="match status" value="1"/>
</dbReference>
<sequence>MSTAKADAAKTRPAVTVGDLLSFPALQLRLLAGGGGLGRAVSWAHVSELEDPTPWLQGSEVIMTVGIAVPRGGAAQRRYLERLDDAGVAALVLSTQLRTPPLRREFLAAAEARGFPVLEVPLAVPFVTIAQEVAAAVSENPAARLGAQLQVFGALRWMAEENLDAGALFNRLERLSGYRLALCTTQGRPLLPGVDVPADLSVLPDTADAPPTVAGGFVLPVLGPGGPAGYLVALERAGARPAGLAVVQHLATVAALCLAMVRQEREVLRREGAETLAELLQDALDAAGAQRRLARHGLDSARPVVLAVVRRTQDEALAAALYDRPHLTLRRGEDRLVLAEPGLEPALAELHGAVCGLSRPFHVGTPLRVAHREAGWAAGRAEEAGRPLVHYGEDATGRWLPEDRQLLAALVEQVLGGALRYDAAHGSQLLLSVRTWMERDRRTEEAAAALHIHPNTLAYRLRRFGEVTGRDLTTTAAFTEVWFAVRAATELGVATEAQEKS</sequence>
<gene>
    <name evidence="3" type="ORF">ACFP3V_01005</name>
</gene>
<evidence type="ECO:0000259" key="2">
    <source>
        <dbReference type="Pfam" id="PF13556"/>
    </source>
</evidence>
<dbReference type="Proteomes" id="UP001596174">
    <property type="component" value="Unassembled WGS sequence"/>
</dbReference>
<dbReference type="InterPro" id="IPR042070">
    <property type="entry name" value="PucR_C-HTH_sf"/>
</dbReference>
<accession>A0ABW1FTL2</accession>
<evidence type="ECO:0000259" key="1">
    <source>
        <dbReference type="Pfam" id="PF07905"/>
    </source>
</evidence>
<protein>
    <submittedName>
        <fullName evidence="3">PucR family transcriptional regulator</fullName>
    </submittedName>
</protein>
<keyword evidence="4" id="KW-1185">Reference proteome</keyword>
<feature type="domain" description="Purine catabolism PurC-like" evidence="1">
    <location>
        <begin position="19"/>
        <end position="136"/>
    </location>
</feature>
<dbReference type="RefSeq" id="WP_380578592.1">
    <property type="nucleotide sequence ID" value="NZ_JBHSQJ010000004.1"/>
</dbReference>
<feature type="domain" description="PucR C-terminal helix-turn-helix" evidence="2">
    <location>
        <begin position="429"/>
        <end position="487"/>
    </location>
</feature>
<dbReference type="PANTHER" id="PTHR33744:SF1">
    <property type="entry name" value="DNA-BINDING TRANSCRIPTIONAL ACTIVATOR ADER"/>
    <property type="match status" value="1"/>
</dbReference>
<dbReference type="InterPro" id="IPR012914">
    <property type="entry name" value="PucR_dom"/>
</dbReference>
<comment type="caution">
    <text evidence="3">The sequence shown here is derived from an EMBL/GenBank/DDBJ whole genome shotgun (WGS) entry which is preliminary data.</text>
</comment>
<name>A0ABW1FTL2_9ACTN</name>
<dbReference type="InterPro" id="IPR025736">
    <property type="entry name" value="PucR_C-HTH_dom"/>
</dbReference>
<reference evidence="4" key="1">
    <citation type="journal article" date="2019" name="Int. J. Syst. Evol. Microbiol.">
        <title>The Global Catalogue of Microorganisms (GCM) 10K type strain sequencing project: providing services to taxonomists for standard genome sequencing and annotation.</title>
        <authorList>
            <consortium name="The Broad Institute Genomics Platform"/>
            <consortium name="The Broad Institute Genome Sequencing Center for Infectious Disease"/>
            <person name="Wu L."/>
            <person name="Ma J."/>
        </authorList>
    </citation>
    <scope>NUCLEOTIDE SEQUENCE [LARGE SCALE GENOMIC DNA]</scope>
    <source>
        <strain evidence="4">JCM 4816</strain>
    </source>
</reference>
<evidence type="ECO:0000313" key="4">
    <source>
        <dbReference type="Proteomes" id="UP001596174"/>
    </source>
</evidence>
<evidence type="ECO:0000313" key="3">
    <source>
        <dbReference type="EMBL" id="MFC5905805.1"/>
    </source>
</evidence>
<dbReference type="Pfam" id="PF13556">
    <property type="entry name" value="HTH_30"/>
    <property type="match status" value="1"/>
</dbReference>
<dbReference type="EMBL" id="JBHSQJ010000004">
    <property type="protein sequence ID" value="MFC5905805.1"/>
    <property type="molecule type" value="Genomic_DNA"/>
</dbReference>
<proteinExistence type="predicted"/>